<dbReference type="KEGG" id="ttf:THTE_3065"/>
<dbReference type="EMBL" id="CP018477">
    <property type="protein sequence ID" value="ASV75667.1"/>
    <property type="molecule type" value="Genomic_DNA"/>
</dbReference>
<reference evidence="2 3" key="1">
    <citation type="journal article" name="Front. Microbiol.">
        <title>Sugar Metabolism of the First Thermophilic Planctomycete Thermogutta terrifontis: Comparative Genomic and Transcriptomic Approaches.</title>
        <authorList>
            <person name="Elcheninov A.G."/>
            <person name="Menzel P."/>
            <person name="Gudbergsdottir S.R."/>
            <person name="Slesarev A.I."/>
            <person name="Kadnikov V.V."/>
            <person name="Krogh A."/>
            <person name="Bonch-Osmolovskaya E.A."/>
            <person name="Peng X."/>
            <person name="Kublanov I.V."/>
        </authorList>
    </citation>
    <scope>NUCLEOTIDE SEQUENCE [LARGE SCALE GENOMIC DNA]</scope>
    <source>
        <strain evidence="2 3">R1</strain>
    </source>
</reference>
<dbReference type="OrthoDB" id="285368at2"/>
<protein>
    <submittedName>
        <fullName evidence="2">Uncharacterized protein</fullName>
    </submittedName>
</protein>
<dbReference type="Proteomes" id="UP000215086">
    <property type="component" value="Chromosome"/>
</dbReference>
<dbReference type="AlphaFoldDB" id="A0A286RI83"/>
<feature type="transmembrane region" description="Helical" evidence="1">
    <location>
        <begin position="12"/>
        <end position="30"/>
    </location>
</feature>
<feature type="transmembrane region" description="Helical" evidence="1">
    <location>
        <begin position="36"/>
        <end position="59"/>
    </location>
</feature>
<organism evidence="2 3">
    <name type="scientific">Thermogutta terrifontis</name>
    <dbReference type="NCBI Taxonomy" id="1331910"/>
    <lineage>
        <taxon>Bacteria</taxon>
        <taxon>Pseudomonadati</taxon>
        <taxon>Planctomycetota</taxon>
        <taxon>Planctomycetia</taxon>
        <taxon>Pirellulales</taxon>
        <taxon>Thermoguttaceae</taxon>
        <taxon>Thermogutta</taxon>
    </lineage>
</organism>
<name>A0A286RI83_9BACT</name>
<keyword evidence="1" id="KW-0472">Membrane</keyword>
<dbReference type="RefSeq" id="WP_095415660.1">
    <property type="nucleotide sequence ID" value="NZ_CP018477.1"/>
</dbReference>
<sequence length="165" mass="18858">MRYRNTQYGRWYLLVPGIVLYLLILDFFLPGKPIPWWTYFLVAGIVGGITLCFTSLTIYDGGDALVVQFGPIPLLRKRIPYKAITRVEKGRTTLLDGWGIHYRLGWGWTYNVWGFDCVRVFCGKKVYNLGTDDPDGFLAFLQEQISSRKTAEPTFDVVDEAGDSE</sequence>
<gene>
    <name evidence="2" type="ORF">THTE_3065</name>
</gene>
<accession>A0A286RI83</accession>
<evidence type="ECO:0000313" key="2">
    <source>
        <dbReference type="EMBL" id="ASV75667.1"/>
    </source>
</evidence>
<evidence type="ECO:0000256" key="1">
    <source>
        <dbReference type="SAM" id="Phobius"/>
    </source>
</evidence>
<keyword evidence="3" id="KW-1185">Reference proteome</keyword>
<proteinExistence type="predicted"/>
<keyword evidence="1" id="KW-1133">Transmembrane helix</keyword>
<keyword evidence="1" id="KW-0812">Transmembrane</keyword>
<evidence type="ECO:0000313" key="3">
    <source>
        <dbReference type="Proteomes" id="UP000215086"/>
    </source>
</evidence>